<organism evidence="2 3">
    <name type="scientific">Symbiodinium natans</name>
    <dbReference type="NCBI Taxonomy" id="878477"/>
    <lineage>
        <taxon>Eukaryota</taxon>
        <taxon>Sar</taxon>
        <taxon>Alveolata</taxon>
        <taxon>Dinophyceae</taxon>
        <taxon>Suessiales</taxon>
        <taxon>Symbiodiniaceae</taxon>
        <taxon>Symbiodinium</taxon>
    </lineage>
</organism>
<feature type="compositionally biased region" description="Basic and acidic residues" evidence="1">
    <location>
        <begin position="128"/>
        <end position="139"/>
    </location>
</feature>
<evidence type="ECO:0000313" key="3">
    <source>
        <dbReference type="Proteomes" id="UP000604046"/>
    </source>
</evidence>
<keyword evidence="3" id="KW-1185">Reference proteome</keyword>
<evidence type="ECO:0000313" key="2">
    <source>
        <dbReference type="EMBL" id="CAE7205217.1"/>
    </source>
</evidence>
<feature type="region of interest" description="Disordered" evidence="1">
    <location>
        <begin position="595"/>
        <end position="616"/>
    </location>
</feature>
<dbReference type="Gene3D" id="2.30.130.30">
    <property type="entry name" value="Hypothetical protein"/>
    <property type="match status" value="1"/>
</dbReference>
<dbReference type="OrthoDB" id="413800at2759"/>
<dbReference type="EMBL" id="CAJNDS010000429">
    <property type="protein sequence ID" value="CAE7205217.1"/>
    <property type="molecule type" value="Genomic_DNA"/>
</dbReference>
<feature type="compositionally biased region" description="Basic and acidic residues" evidence="1">
    <location>
        <begin position="212"/>
        <end position="221"/>
    </location>
</feature>
<dbReference type="Proteomes" id="UP000604046">
    <property type="component" value="Unassembled WGS sequence"/>
</dbReference>
<feature type="compositionally biased region" description="Polar residues" evidence="1">
    <location>
        <begin position="381"/>
        <end position="393"/>
    </location>
</feature>
<feature type="region of interest" description="Disordered" evidence="1">
    <location>
        <begin position="334"/>
        <end position="437"/>
    </location>
</feature>
<evidence type="ECO:0000256" key="1">
    <source>
        <dbReference type="SAM" id="MobiDB-lite"/>
    </source>
</evidence>
<gene>
    <name evidence="2" type="ORF">SNAT2548_LOCUS6453</name>
</gene>
<feature type="region of interest" description="Disordered" evidence="1">
    <location>
        <begin position="128"/>
        <end position="147"/>
    </location>
</feature>
<name>A0A812JMW1_9DINO</name>
<feature type="region of interest" description="Disordered" evidence="1">
    <location>
        <begin position="201"/>
        <end position="227"/>
    </location>
</feature>
<proteinExistence type="predicted"/>
<feature type="compositionally biased region" description="Basic and acidic residues" evidence="1">
    <location>
        <begin position="395"/>
        <end position="432"/>
    </location>
</feature>
<feature type="compositionally biased region" description="Basic and acidic residues" evidence="1">
    <location>
        <begin position="176"/>
        <end position="185"/>
    </location>
</feature>
<reference evidence="2" key="1">
    <citation type="submission" date="2021-02" db="EMBL/GenBank/DDBJ databases">
        <authorList>
            <person name="Dougan E. K."/>
            <person name="Rhodes N."/>
            <person name="Thang M."/>
            <person name="Chan C."/>
        </authorList>
    </citation>
    <scope>NUCLEOTIDE SEQUENCE</scope>
</reference>
<feature type="region of interest" description="Disordered" evidence="1">
    <location>
        <begin position="176"/>
        <end position="195"/>
    </location>
</feature>
<accession>A0A812JMW1</accession>
<dbReference type="SUPFAM" id="SSF88697">
    <property type="entry name" value="PUA domain-like"/>
    <property type="match status" value="1"/>
</dbReference>
<dbReference type="InterPro" id="IPR015947">
    <property type="entry name" value="PUA-like_sf"/>
</dbReference>
<sequence>MSHTFTATAHATPAAHWLTCLSRPPPYTAPVIIEDMSATRSTGFGPTPATNSIIDAFKKAPQKELTSGTFAENTAAANNKNDGNKVISVLIFDENHQATTTTPCHRKFRFASVDLLDTWNYHAQAPEKKASIEKNHEGTGDQATQKVEGETSEAHLTLAEQPAYVKAPETKTCIEKERQGTEDQARGPPADVKAGKFRRMSANLSQAPETKASTEKKHQGTEDQATQEAPMPCLGERIMVIKEPWLQLILNKLKTMEIRRSPAEPGKTWLAFDGQVFGAAYISHCVQITREEFEATREQHQHLGDMPPHAKVYALTLQNIVRLESPVPHYRPPTTAPWTIFRTEPAEKVRGPKRKRALQASQEGSSVLPIQGMTLHETPSEQEAGSPTCSVISTPDKDGEKDEPTAKKQDAKDKDKENDTMRRSIKSIRDAESTGQEDNIREAYQAFGDTTHAIKIRPKWLREILSGTKTVELRPMRCPMSLLMTKISLMETGTKLIRGTALIGSSRHLTKDEKSRFSNILQELNYNPNKTYAWTSQEVQEHSHHFQARVKKPEKTQTWRSDSVVDKLDGKKPKKGSAVQCSLKAHLLIRRQNMAQHVPKSPTATPSRQSPRGVEPPVKIGSVVVSLPSGRSTDIEVYHGTTVRALAMTAWRRLTTVPTLCPAEAHFTVADFELMGRSQPNLALVSSDGERLHLDSAFWNFVRPEMTLTLARNLAQSEPPSPLEKSPKQPDRR</sequence>
<comment type="caution">
    <text evidence="2">The sequence shown here is derived from an EMBL/GenBank/DDBJ whole genome shotgun (WGS) entry which is preliminary data.</text>
</comment>
<dbReference type="AlphaFoldDB" id="A0A812JMW1"/>
<feature type="region of interest" description="Disordered" evidence="1">
    <location>
        <begin position="713"/>
        <end position="733"/>
    </location>
</feature>
<protein>
    <submittedName>
        <fullName evidence="2">Uncharacterized protein</fullName>
    </submittedName>
</protein>